<comment type="caution">
    <text evidence="3">The sequence shown here is derived from an EMBL/GenBank/DDBJ whole genome shotgun (WGS) entry which is preliminary data.</text>
</comment>
<dbReference type="InterPro" id="IPR003410">
    <property type="entry name" value="HYR_dom"/>
</dbReference>
<sequence length="729" mass="79098">MIFLSHKAFTFTCKVFILFTLCFCLQFSGYGQSCQCDQPETCAPCEGGLTSLTLRYLGWGIGLRYSVTDDSGNVGNGFLINNTFTVNSRNNQPFRGGEITVSVIVLIGNQIIATETINTSCEDPVYQGDRIGSFMVLAGRSLRGGSICCAQSTEDNLPPQITDCPADINIQVGNNCTRSVDWDEPYATDECGVASFTSSYQPGDEFPLGTTRVTYTARDNAGNESICAFNVTVSDNSKPVFTTCNKSKIKVDTDGACNASVSWTPPMARDNCGMASLTSNFSPGDIFPIGKTTVTYTATDNSGNTATCSFDVQVKVRESEAISGCLNDIRVSAGAACGRQVTWQVPQAACSLSLTSNYEPGEIFPIGTTEVVYTAFDEDENIATCSFTITVIDETAPVFSNCPDDIYIERNEGCEVTASWQIPDLTDNCDEDIMVEASHDPGDVFPLGVTEVTYSAEDNSGLTATCKFKVVVSEVPVLNTNNCPKNITVSANNECEKSVSWEAPVLVNTCTDFTLTSNYQPGDVFAIGTTEVTYTAKDDVGNLSTCSFNVIVENAIKPSISKCPATIKVKANSEGVAKVEWEVPQAIISCGSAELTSSHEPGDIFEIGTTEVVYTLNNDFDETVSCSFQVIVVEEEFKLEVQKIVTPNNDNYNDEWIIEGISRFKSVNVRIIDRWGSEVFKATASNNGQVIWDGTYRGDIVPSGTYYYLIKLDSESSTFEQKGFLELIK</sequence>
<dbReference type="InterPro" id="IPR026341">
    <property type="entry name" value="T9SS_type_B"/>
</dbReference>
<dbReference type="Pfam" id="PF13585">
    <property type="entry name" value="CHU_C"/>
    <property type="match status" value="1"/>
</dbReference>
<proteinExistence type="predicted"/>
<dbReference type="PROSITE" id="PS50825">
    <property type="entry name" value="HYR"/>
    <property type="match status" value="5"/>
</dbReference>
<gene>
    <name evidence="3" type="ORF">C9994_12165</name>
</gene>
<evidence type="ECO:0000259" key="2">
    <source>
        <dbReference type="PROSITE" id="PS50825"/>
    </source>
</evidence>
<evidence type="ECO:0000256" key="1">
    <source>
        <dbReference type="ARBA" id="ARBA00022737"/>
    </source>
</evidence>
<feature type="domain" description="HYR" evidence="2">
    <location>
        <begin position="475"/>
        <end position="554"/>
    </location>
</feature>
<protein>
    <recommendedName>
        <fullName evidence="2">HYR domain-containing protein</fullName>
    </recommendedName>
</protein>
<accession>A0A2T4DKV9</accession>
<dbReference type="AlphaFoldDB" id="A0A2T4DKV9"/>
<dbReference type="Pfam" id="PF02494">
    <property type="entry name" value="HYR"/>
    <property type="match status" value="6"/>
</dbReference>
<reference evidence="3 4" key="1">
    <citation type="submission" date="2018-03" db="EMBL/GenBank/DDBJ databases">
        <title>Cross-interface Injection: A General Nanoliter Liquid Handling Method Applied to Single Cells Genome Amplification Automated Nanoliter Liquid Handling Applied to Single Cell Multiple Displacement Amplification.</title>
        <authorList>
            <person name="Yun J."/>
            <person name="Xu P."/>
            <person name="Xu J."/>
            <person name="Dai X."/>
            <person name="Wang Y."/>
            <person name="Zheng X."/>
            <person name="Cao C."/>
            <person name="Yi Q."/>
            <person name="Zhu Y."/>
            <person name="Wang L."/>
            <person name="Dong Z."/>
            <person name="Huang Y."/>
            <person name="Huang L."/>
            <person name="Du W."/>
        </authorList>
    </citation>
    <scope>NUCLEOTIDE SEQUENCE [LARGE SCALE GENOMIC DNA]</scope>
    <source>
        <strain evidence="3 4">Z-D1-2</strain>
    </source>
</reference>
<dbReference type="Gene3D" id="2.60.40.10">
    <property type="entry name" value="Immunoglobulins"/>
    <property type="match status" value="2"/>
</dbReference>
<organism evidence="3 4">
    <name type="scientific">Marivirga lumbricoides</name>
    <dbReference type="NCBI Taxonomy" id="1046115"/>
    <lineage>
        <taxon>Bacteria</taxon>
        <taxon>Pseudomonadati</taxon>
        <taxon>Bacteroidota</taxon>
        <taxon>Cytophagia</taxon>
        <taxon>Cytophagales</taxon>
        <taxon>Marivirgaceae</taxon>
        <taxon>Marivirga</taxon>
    </lineage>
</organism>
<dbReference type="InterPro" id="IPR013783">
    <property type="entry name" value="Ig-like_fold"/>
</dbReference>
<dbReference type="PANTHER" id="PTHR24273">
    <property type="entry name" value="FI04643P-RELATED"/>
    <property type="match status" value="1"/>
</dbReference>
<evidence type="ECO:0000313" key="4">
    <source>
        <dbReference type="Proteomes" id="UP000240608"/>
    </source>
</evidence>
<feature type="domain" description="HYR" evidence="2">
    <location>
        <begin position="154"/>
        <end position="235"/>
    </location>
</feature>
<name>A0A2T4DKV9_9BACT</name>
<dbReference type="PANTHER" id="PTHR24273:SF32">
    <property type="entry name" value="HYALIN"/>
    <property type="match status" value="1"/>
</dbReference>
<dbReference type="EMBL" id="PYVU01000132">
    <property type="protein sequence ID" value="PTB94422.1"/>
    <property type="molecule type" value="Genomic_DNA"/>
</dbReference>
<feature type="domain" description="HYR" evidence="2">
    <location>
        <begin position="392"/>
        <end position="474"/>
    </location>
</feature>
<feature type="domain" description="HYR" evidence="2">
    <location>
        <begin position="555"/>
        <end position="634"/>
    </location>
</feature>
<keyword evidence="1" id="KW-0677">Repeat</keyword>
<dbReference type="NCBIfam" id="TIGR04131">
    <property type="entry name" value="Bac_Flav_CTERM"/>
    <property type="match status" value="1"/>
</dbReference>
<feature type="domain" description="HYR" evidence="2">
    <location>
        <begin position="236"/>
        <end position="316"/>
    </location>
</feature>
<dbReference type="Proteomes" id="UP000240608">
    <property type="component" value="Unassembled WGS sequence"/>
</dbReference>
<evidence type="ECO:0000313" key="3">
    <source>
        <dbReference type="EMBL" id="PTB94422.1"/>
    </source>
</evidence>